<keyword evidence="3" id="KW-1185">Reference proteome</keyword>
<name>B0DMU0_LACBS</name>
<dbReference type="RefSeq" id="XP_001885365.1">
    <property type="nucleotide sequence ID" value="XM_001885330.1"/>
</dbReference>
<reference evidence="2 3" key="1">
    <citation type="journal article" date="2008" name="Nature">
        <title>The genome of Laccaria bicolor provides insights into mycorrhizal symbiosis.</title>
        <authorList>
            <person name="Martin F."/>
            <person name="Aerts A."/>
            <person name="Ahren D."/>
            <person name="Brun A."/>
            <person name="Danchin E.G.J."/>
            <person name="Duchaussoy F."/>
            <person name="Gibon J."/>
            <person name="Kohler A."/>
            <person name="Lindquist E."/>
            <person name="Pereda V."/>
            <person name="Salamov A."/>
            <person name="Shapiro H.J."/>
            <person name="Wuyts J."/>
            <person name="Blaudez D."/>
            <person name="Buee M."/>
            <person name="Brokstein P."/>
            <person name="Canbaeck B."/>
            <person name="Cohen D."/>
            <person name="Courty P.E."/>
            <person name="Coutinho P.M."/>
            <person name="Delaruelle C."/>
            <person name="Detter J.C."/>
            <person name="Deveau A."/>
            <person name="DiFazio S."/>
            <person name="Duplessis S."/>
            <person name="Fraissinet-Tachet L."/>
            <person name="Lucic E."/>
            <person name="Frey-Klett P."/>
            <person name="Fourrey C."/>
            <person name="Feussner I."/>
            <person name="Gay G."/>
            <person name="Grimwood J."/>
            <person name="Hoegger P.J."/>
            <person name="Jain P."/>
            <person name="Kilaru S."/>
            <person name="Labbe J."/>
            <person name="Lin Y.C."/>
            <person name="Legue V."/>
            <person name="Le Tacon F."/>
            <person name="Marmeisse R."/>
            <person name="Melayah D."/>
            <person name="Montanini B."/>
            <person name="Muratet M."/>
            <person name="Nehls U."/>
            <person name="Niculita-Hirzel H."/>
            <person name="Oudot-Le Secq M.P."/>
            <person name="Peter M."/>
            <person name="Quesneville H."/>
            <person name="Rajashekar B."/>
            <person name="Reich M."/>
            <person name="Rouhier N."/>
            <person name="Schmutz J."/>
            <person name="Yin T."/>
            <person name="Chalot M."/>
            <person name="Henrissat B."/>
            <person name="Kuees U."/>
            <person name="Lucas S."/>
            <person name="Van de Peer Y."/>
            <person name="Podila G.K."/>
            <person name="Polle A."/>
            <person name="Pukkila P.J."/>
            <person name="Richardson P.M."/>
            <person name="Rouze P."/>
            <person name="Sanders I.R."/>
            <person name="Stajich J.E."/>
            <person name="Tunlid A."/>
            <person name="Tuskan G."/>
            <person name="Grigoriev I.V."/>
        </authorList>
    </citation>
    <scope>NUCLEOTIDE SEQUENCE [LARGE SCALE GENOMIC DNA]</scope>
    <source>
        <strain evidence="3">S238N-H82 / ATCC MYA-4686</strain>
    </source>
</reference>
<proteinExistence type="predicted"/>
<evidence type="ECO:0000256" key="1">
    <source>
        <dbReference type="SAM" id="MobiDB-lite"/>
    </source>
</evidence>
<evidence type="ECO:0000313" key="2">
    <source>
        <dbReference type="EMBL" id="EDR04110.1"/>
    </source>
</evidence>
<dbReference type="AlphaFoldDB" id="B0DMU0"/>
<dbReference type="GeneID" id="6080928"/>
<dbReference type="InParanoid" id="B0DMU0"/>
<evidence type="ECO:0000313" key="3">
    <source>
        <dbReference type="Proteomes" id="UP000001194"/>
    </source>
</evidence>
<dbReference type="KEGG" id="lbc:LACBIDRAFT_295127"/>
<dbReference type="EMBL" id="DS547120">
    <property type="protein sequence ID" value="EDR04110.1"/>
    <property type="molecule type" value="Genomic_DNA"/>
</dbReference>
<dbReference type="HOGENOM" id="CLU_1049972_0_0_1"/>
<dbReference type="OrthoDB" id="10561327at2759"/>
<accession>B0DMU0</accession>
<dbReference type="Proteomes" id="UP000001194">
    <property type="component" value="Unassembled WGS sequence"/>
</dbReference>
<gene>
    <name evidence="2" type="ORF">LACBIDRAFT_295127</name>
</gene>
<protein>
    <submittedName>
        <fullName evidence="2">Predicted protein</fullName>
    </submittedName>
</protein>
<feature type="region of interest" description="Disordered" evidence="1">
    <location>
        <begin position="245"/>
        <end position="265"/>
    </location>
</feature>
<sequence length="265" mass="29923">MDVLADALKNTNLEELDTSMLEEVVADEEVDATQEELVTTLDHSIYNPNLPETMQFGGYTVSVTRSSTQVAGYLMTLDTAHKVAQRNGFEYEGKRHKIWGTPYSQDEVFDDYFAKIDKLDVKAAIARGYEENSRLLLIITSAMTVPWPHPPPVTIPDAIEDEGALEIKDWLVSLGADVTDLEWGSRIDWWDIDLKEPKFTPQRINPNPPKPASLWMAIKPGHSMLRSEQLERCKWNEETMEIIPGSWNQEGEDDVKVDSEGGDAN</sequence>
<organism evidence="3">
    <name type="scientific">Laccaria bicolor (strain S238N-H82 / ATCC MYA-4686)</name>
    <name type="common">Bicoloured deceiver</name>
    <name type="synonym">Laccaria laccata var. bicolor</name>
    <dbReference type="NCBI Taxonomy" id="486041"/>
    <lineage>
        <taxon>Eukaryota</taxon>
        <taxon>Fungi</taxon>
        <taxon>Dikarya</taxon>
        <taxon>Basidiomycota</taxon>
        <taxon>Agaricomycotina</taxon>
        <taxon>Agaricomycetes</taxon>
        <taxon>Agaricomycetidae</taxon>
        <taxon>Agaricales</taxon>
        <taxon>Agaricineae</taxon>
        <taxon>Hydnangiaceae</taxon>
        <taxon>Laccaria</taxon>
    </lineage>
</organism>